<dbReference type="Proteomes" id="UP000516380">
    <property type="component" value="Chromosome"/>
</dbReference>
<evidence type="ECO:0000256" key="1">
    <source>
        <dbReference type="SAM" id="MobiDB-lite"/>
    </source>
</evidence>
<reference evidence="2 3" key="1">
    <citation type="submission" date="2020-07" db="EMBL/GenBank/DDBJ databases">
        <title>Mycobacterium kansasii (former subtype) with zoonotic potential isolated from diseased indoor pet cat, Japan.</title>
        <authorList>
            <person name="Fukano H."/>
            <person name="Terazono T."/>
            <person name="Hoshino Y."/>
        </authorList>
    </citation>
    <scope>NUCLEOTIDE SEQUENCE [LARGE SCALE GENOMIC DNA]</scope>
    <source>
        <strain evidence="2 3">Kuro-I</strain>
    </source>
</reference>
<organism evidence="2 3">
    <name type="scientific">Mycobacterium kansasii</name>
    <dbReference type="NCBI Taxonomy" id="1768"/>
    <lineage>
        <taxon>Bacteria</taxon>
        <taxon>Bacillati</taxon>
        <taxon>Actinomycetota</taxon>
        <taxon>Actinomycetes</taxon>
        <taxon>Mycobacteriales</taxon>
        <taxon>Mycobacteriaceae</taxon>
        <taxon>Mycobacterium</taxon>
    </lineage>
</organism>
<feature type="region of interest" description="Disordered" evidence="1">
    <location>
        <begin position="1"/>
        <end position="46"/>
    </location>
</feature>
<accession>A0A7G1ILB0</accession>
<dbReference type="AlphaFoldDB" id="A0A7G1ILB0"/>
<evidence type="ECO:0000313" key="3">
    <source>
        <dbReference type="Proteomes" id="UP000516380"/>
    </source>
</evidence>
<keyword evidence="3" id="KW-1185">Reference proteome</keyword>
<protein>
    <submittedName>
        <fullName evidence="2">Uncharacterized protein</fullName>
    </submittedName>
</protein>
<evidence type="ECO:0000313" key="2">
    <source>
        <dbReference type="EMBL" id="BCI91557.1"/>
    </source>
</evidence>
<gene>
    <name evidence="2" type="ORF">NIIDMKKI_67630</name>
</gene>
<name>A0A7G1ILB0_MYCKA</name>
<proteinExistence type="predicted"/>
<dbReference type="EMBL" id="AP023343">
    <property type="protein sequence ID" value="BCI91557.1"/>
    <property type="molecule type" value="Genomic_DNA"/>
</dbReference>
<sequence>MRNTTVREPVSGAPVLPGSGIPKSTFYPSREPADPGTGIKLPVRSD</sequence>